<gene>
    <name evidence="6" type="ORF">ABS311_11485</name>
</gene>
<sequence>MIYAMFAMVMLTFLVGIITFKTRVNSVKKGEVSARYYKLMQGDEIPEAVIKTSRNFTNQFEIPVLFYVAASLFAALQIESDIALACAWIFVACRCAHAFIHLTYNHLLHRIIAFWAANFAVLSMWISLVSEI</sequence>
<dbReference type="InterPro" id="IPR023352">
    <property type="entry name" value="MAPEG-like_dom_sf"/>
</dbReference>
<comment type="subcellular location">
    <subcellularLocation>
        <location evidence="1">Membrane</location>
    </subcellularLocation>
</comment>
<reference evidence="6 7" key="1">
    <citation type="submission" date="2024-06" db="EMBL/GenBank/DDBJ databases">
        <authorList>
            <person name="Chen R.Y."/>
        </authorList>
    </citation>
    <scope>NUCLEOTIDE SEQUENCE [LARGE SCALE GENOMIC DNA]</scope>
    <source>
        <strain evidence="6 7">D2</strain>
    </source>
</reference>
<organism evidence="6 7">
    <name type="scientific">Catenovulum sediminis</name>
    <dbReference type="NCBI Taxonomy" id="1740262"/>
    <lineage>
        <taxon>Bacteria</taxon>
        <taxon>Pseudomonadati</taxon>
        <taxon>Pseudomonadota</taxon>
        <taxon>Gammaproteobacteria</taxon>
        <taxon>Alteromonadales</taxon>
        <taxon>Alteromonadaceae</taxon>
        <taxon>Catenovulum</taxon>
    </lineage>
</organism>
<protein>
    <submittedName>
        <fullName evidence="6">MAPEG family protein</fullName>
    </submittedName>
</protein>
<dbReference type="Pfam" id="PF01124">
    <property type="entry name" value="MAPEG"/>
    <property type="match status" value="1"/>
</dbReference>
<evidence type="ECO:0000256" key="2">
    <source>
        <dbReference type="ARBA" id="ARBA00022692"/>
    </source>
</evidence>
<dbReference type="Gene3D" id="1.20.120.550">
    <property type="entry name" value="Membrane associated eicosanoid/glutathione metabolism-like domain"/>
    <property type="match status" value="1"/>
</dbReference>
<feature type="transmembrane region" description="Helical" evidence="5">
    <location>
        <begin position="107"/>
        <end position="128"/>
    </location>
</feature>
<comment type="caution">
    <text evidence="6">The sequence shown here is derived from an EMBL/GenBank/DDBJ whole genome shotgun (WGS) entry which is preliminary data.</text>
</comment>
<dbReference type="RefSeq" id="WP_143870450.1">
    <property type="nucleotide sequence ID" value="NZ_CP041660.1"/>
</dbReference>
<evidence type="ECO:0000256" key="4">
    <source>
        <dbReference type="ARBA" id="ARBA00023136"/>
    </source>
</evidence>
<keyword evidence="7" id="KW-1185">Reference proteome</keyword>
<keyword evidence="4 5" id="KW-0472">Membrane</keyword>
<dbReference type="Proteomes" id="UP001467690">
    <property type="component" value="Unassembled WGS sequence"/>
</dbReference>
<dbReference type="InterPro" id="IPR001129">
    <property type="entry name" value="Membr-assoc_MAPEG"/>
</dbReference>
<keyword evidence="3 5" id="KW-1133">Transmembrane helix</keyword>
<evidence type="ECO:0000256" key="5">
    <source>
        <dbReference type="SAM" id="Phobius"/>
    </source>
</evidence>
<proteinExistence type="predicted"/>
<feature type="transmembrane region" description="Helical" evidence="5">
    <location>
        <begin position="60"/>
        <end position="76"/>
    </location>
</feature>
<accession>A0ABV1RHS5</accession>
<evidence type="ECO:0000313" key="6">
    <source>
        <dbReference type="EMBL" id="MER2492498.1"/>
    </source>
</evidence>
<name>A0ABV1RHS5_9ALTE</name>
<keyword evidence="2 5" id="KW-0812">Transmembrane</keyword>
<feature type="transmembrane region" description="Helical" evidence="5">
    <location>
        <begin position="6"/>
        <end position="24"/>
    </location>
</feature>
<dbReference type="EMBL" id="JBELOE010000212">
    <property type="protein sequence ID" value="MER2492498.1"/>
    <property type="molecule type" value="Genomic_DNA"/>
</dbReference>
<dbReference type="SUPFAM" id="SSF161084">
    <property type="entry name" value="MAPEG domain-like"/>
    <property type="match status" value="1"/>
</dbReference>
<evidence type="ECO:0000313" key="7">
    <source>
        <dbReference type="Proteomes" id="UP001467690"/>
    </source>
</evidence>
<evidence type="ECO:0000256" key="1">
    <source>
        <dbReference type="ARBA" id="ARBA00004370"/>
    </source>
</evidence>
<evidence type="ECO:0000256" key="3">
    <source>
        <dbReference type="ARBA" id="ARBA00022989"/>
    </source>
</evidence>